<keyword evidence="2" id="KW-1185">Reference proteome</keyword>
<name>A0ACB7H9K9_MANES</name>
<reference evidence="2" key="1">
    <citation type="journal article" date="2016" name="Nat. Biotechnol.">
        <title>Sequencing wild and cultivated cassava and related species reveals extensive interspecific hybridization and genetic diversity.</title>
        <authorList>
            <person name="Bredeson J.V."/>
            <person name="Lyons J.B."/>
            <person name="Prochnik S.E."/>
            <person name="Wu G.A."/>
            <person name="Ha C.M."/>
            <person name="Edsinger-Gonzales E."/>
            <person name="Grimwood J."/>
            <person name="Schmutz J."/>
            <person name="Rabbi I.Y."/>
            <person name="Egesi C."/>
            <person name="Nauluvula P."/>
            <person name="Lebot V."/>
            <person name="Ndunguru J."/>
            <person name="Mkamilo G."/>
            <person name="Bart R.S."/>
            <person name="Setter T.L."/>
            <person name="Gleadow R.M."/>
            <person name="Kulakow P."/>
            <person name="Ferguson M.E."/>
            <person name="Rounsley S."/>
            <person name="Rokhsar D.S."/>
        </authorList>
    </citation>
    <scope>NUCLEOTIDE SEQUENCE [LARGE SCALE GENOMIC DNA]</scope>
    <source>
        <strain evidence="2">cv. AM560-2</strain>
    </source>
</reference>
<sequence>MSWFRSAVYRAVEAGGKTKLTHKVRSYADTVVYHAGNSVVEGAKIITHRIGAGNSKDFRLTVKRLEEVSVSCRGMERIELLRRWLVALKEAERSSAAYSENYYRHLNEPIISDEAKEPPNIPTLDYYVDPDLGKMSFHNVFLYSRALEGMTLSVILEAPNEEEVSLLLEIFGLCLAGGKEVHKEVMNNIQDLASTFSSYQDEVLVRRDELLQYAQCAISGLKINADVIRIDAEVCSLMGKLDKMKTFHQLSNGAGEQSFEETEFNKAVEETLEQIELCFTLETLLLKKKSLSNGDSPELHAGKVDKLKVLSESLLNSMSKAERRIMENRFQKDEALSFRVAKASEVRQLEMELANEIEDLEKQKDELEAALKKVNSSLIAARARLHNVREEQEQFVHASSEIVVHLEAREDELSRSMSLYRLEADVVNAWINFLQDTWAARTTHVEQKEKQVNAELEKYGDYFVNLVIHLLMSHKEQLGPSITRVKGYLEDFHSFQRPEIAPSVKDNDTNIENQRKIIEKEYLDLEGKLLTTSRTMENVKKQFYNGSKGIYRKDDERVKELFSAIEKMKEEFDSIERPVFEVETPLQRSLSVSPRGKHTSKTVVDKHLRKVKSSLLLRRKSLILVELEELESELGKDDADYLPDEIGEWEFDGHHNELEVTKRPSSYGGAI</sequence>
<dbReference type="Proteomes" id="UP000091857">
    <property type="component" value="Chromosome 8"/>
</dbReference>
<organism evidence="1 2">
    <name type="scientific">Manihot esculenta</name>
    <name type="common">Cassava</name>
    <name type="synonym">Jatropha manihot</name>
    <dbReference type="NCBI Taxonomy" id="3983"/>
    <lineage>
        <taxon>Eukaryota</taxon>
        <taxon>Viridiplantae</taxon>
        <taxon>Streptophyta</taxon>
        <taxon>Embryophyta</taxon>
        <taxon>Tracheophyta</taxon>
        <taxon>Spermatophyta</taxon>
        <taxon>Magnoliopsida</taxon>
        <taxon>eudicotyledons</taxon>
        <taxon>Gunneridae</taxon>
        <taxon>Pentapetalae</taxon>
        <taxon>rosids</taxon>
        <taxon>fabids</taxon>
        <taxon>Malpighiales</taxon>
        <taxon>Euphorbiaceae</taxon>
        <taxon>Crotonoideae</taxon>
        <taxon>Manihoteae</taxon>
        <taxon>Manihot</taxon>
    </lineage>
</organism>
<protein>
    <submittedName>
        <fullName evidence="1">Uncharacterized protein</fullName>
    </submittedName>
</protein>
<comment type="caution">
    <text evidence="1">The sequence shown here is derived from an EMBL/GenBank/DDBJ whole genome shotgun (WGS) entry which is preliminary data.</text>
</comment>
<evidence type="ECO:0000313" key="2">
    <source>
        <dbReference type="Proteomes" id="UP000091857"/>
    </source>
</evidence>
<gene>
    <name evidence="1" type="ORF">MANES_08G072951v8</name>
</gene>
<proteinExistence type="predicted"/>
<accession>A0ACB7H9K9</accession>
<evidence type="ECO:0000313" key="1">
    <source>
        <dbReference type="EMBL" id="KAG8649180.1"/>
    </source>
</evidence>
<dbReference type="EMBL" id="CM004394">
    <property type="protein sequence ID" value="KAG8649180.1"/>
    <property type="molecule type" value="Genomic_DNA"/>
</dbReference>